<feature type="compositionally biased region" description="Basic and acidic residues" evidence="1">
    <location>
        <begin position="36"/>
        <end position="45"/>
    </location>
</feature>
<evidence type="ECO:0000313" key="2">
    <source>
        <dbReference type="EMBL" id="MFC7140086.1"/>
    </source>
</evidence>
<feature type="region of interest" description="Disordered" evidence="1">
    <location>
        <begin position="26"/>
        <end position="45"/>
    </location>
</feature>
<accession>A0ABD5XZL4</accession>
<comment type="caution">
    <text evidence="2">The sequence shown here is derived from an EMBL/GenBank/DDBJ whole genome shotgun (WGS) entry which is preliminary data.</text>
</comment>
<reference evidence="2 3" key="1">
    <citation type="journal article" date="2019" name="Int. J. Syst. Evol. Microbiol.">
        <title>The Global Catalogue of Microorganisms (GCM) 10K type strain sequencing project: providing services to taxonomists for standard genome sequencing and annotation.</title>
        <authorList>
            <consortium name="The Broad Institute Genomics Platform"/>
            <consortium name="The Broad Institute Genome Sequencing Center for Infectious Disease"/>
            <person name="Wu L."/>
            <person name="Ma J."/>
        </authorList>
    </citation>
    <scope>NUCLEOTIDE SEQUENCE [LARGE SCALE GENOMIC DNA]</scope>
    <source>
        <strain evidence="2 3">XZYJT29</strain>
    </source>
</reference>
<protein>
    <submittedName>
        <fullName evidence="2">Uncharacterized protein</fullName>
    </submittedName>
</protein>
<dbReference type="RefSeq" id="WP_274325653.1">
    <property type="nucleotide sequence ID" value="NZ_CP118158.1"/>
</dbReference>
<dbReference type="GeneID" id="78820361"/>
<keyword evidence="3" id="KW-1185">Reference proteome</keyword>
<evidence type="ECO:0000313" key="3">
    <source>
        <dbReference type="Proteomes" id="UP001596432"/>
    </source>
</evidence>
<dbReference type="AlphaFoldDB" id="A0ABD5XZL4"/>
<name>A0ABD5XZL4_9EURY</name>
<sequence length="99" mass="11103">MSDELAAILDDLHELGYETVDRVEGFESEASGRVPLPEEHRREPETDWRRYLPRVHCDAGDPDLVPDDLREAVEARGWTVQAMGRSDDAVTVVVSENGV</sequence>
<proteinExistence type="predicted"/>
<gene>
    <name evidence="2" type="ORF">ACFQMA_09600</name>
</gene>
<organism evidence="2 3">
    <name type="scientific">Halosimplex aquaticum</name>
    <dbReference type="NCBI Taxonomy" id="3026162"/>
    <lineage>
        <taxon>Archaea</taxon>
        <taxon>Methanobacteriati</taxon>
        <taxon>Methanobacteriota</taxon>
        <taxon>Stenosarchaea group</taxon>
        <taxon>Halobacteria</taxon>
        <taxon>Halobacteriales</taxon>
        <taxon>Haloarculaceae</taxon>
        <taxon>Halosimplex</taxon>
    </lineage>
</organism>
<evidence type="ECO:0000256" key="1">
    <source>
        <dbReference type="SAM" id="MobiDB-lite"/>
    </source>
</evidence>
<dbReference type="Proteomes" id="UP001596432">
    <property type="component" value="Unassembled WGS sequence"/>
</dbReference>
<dbReference type="EMBL" id="JBHTAS010000001">
    <property type="protein sequence ID" value="MFC7140086.1"/>
    <property type="molecule type" value="Genomic_DNA"/>
</dbReference>